<keyword evidence="6 9" id="KW-1133">Transmembrane helix</keyword>
<dbReference type="Pfam" id="PF03595">
    <property type="entry name" value="SLAC1"/>
    <property type="match status" value="1"/>
</dbReference>
<evidence type="ECO:0000256" key="3">
    <source>
        <dbReference type="ARBA" id="ARBA00022448"/>
    </source>
</evidence>
<feature type="compositionally biased region" description="Polar residues" evidence="8">
    <location>
        <begin position="12"/>
        <end position="27"/>
    </location>
</feature>
<dbReference type="AlphaFoldDB" id="A0AAN7VXK1"/>
<feature type="transmembrane region" description="Helical" evidence="9">
    <location>
        <begin position="114"/>
        <end position="137"/>
    </location>
</feature>
<keyword evidence="4" id="KW-1003">Cell membrane</keyword>
<feature type="transmembrane region" description="Helical" evidence="9">
    <location>
        <begin position="222"/>
        <end position="250"/>
    </location>
</feature>
<evidence type="ECO:0000256" key="6">
    <source>
        <dbReference type="ARBA" id="ARBA00022989"/>
    </source>
</evidence>
<sequence>MPENTPDGPVENSHNTNGDLEDQNGVQYDRNPNSWSVRMAAIIENFTLLWFTISMNTGILSIILHQLPYQFRGMGILSTIMFVFNIVLFAVCFFILMLRVILYPKTVIQSVTTNITECCMMAAPIIAWHTITAQIGLTASQATWGAHAWFLVAYVFWWIGTFFTVVVAVTVFVIISKNNIANIDSVTPALVLPFVATATDAVVGALIVTYSHYVNARLAVPVILVSYMLTGIGIFAALMIYALFLTRLVNNGLPPAAQSPSLILLVGPVGQSSAALQGLGSAAASFFGTYGKGTFLQQMSGTVCSVIGVLLGLLLLGFAYFLMIFAACCLLHVAIKREHTYSLMWWGTIFPIATVNTAMIELSITLDSPAFRGLSAGFLIFLLIDYFINWAFTLRDIFQGKLLNGGRSEQPASERVKAH</sequence>
<gene>
    <name evidence="10" type="ORF">LTR97_000577</name>
</gene>
<keyword evidence="5 9" id="KW-0812">Transmembrane</keyword>
<dbReference type="PANTHER" id="PTHR31686:SF3">
    <property type="entry name" value="ACID TRANSPORT PROTEIN, PUTATIVE (AFU_ORTHOLOGUE AFUA_4G09410)-RELATED"/>
    <property type="match status" value="1"/>
</dbReference>
<feature type="transmembrane region" description="Helical" evidence="9">
    <location>
        <begin position="46"/>
        <end position="64"/>
    </location>
</feature>
<evidence type="ECO:0000313" key="11">
    <source>
        <dbReference type="Proteomes" id="UP001310594"/>
    </source>
</evidence>
<reference evidence="10" key="1">
    <citation type="submission" date="2023-08" db="EMBL/GenBank/DDBJ databases">
        <title>Black Yeasts Isolated from many extreme environments.</title>
        <authorList>
            <person name="Coleine C."/>
            <person name="Stajich J.E."/>
            <person name="Selbmann L."/>
        </authorList>
    </citation>
    <scope>NUCLEOTIDE SEQUENCE</scope>
    <source>
        <strain evidence="10">CCFEE 5810</strain>
    </source>
</reference>
<dbReference type="GO" id="GO:0005886">
    <property type="term" value="C:plasma membrane"/>
    <property type="evidence" value="ECO:0007669"/>
    <property type="project" value="UniProtKB-SubCell"/>
</dbReference>
<feature type="transmembrane region" description="Helical" evidence="9">
    <location>
        <begin position="370"/>
        <end position="392"/>
    </location>
</feature>
<protein>
    <recommendedName>
        <fullName evidence="12">Sulfite efflux pump SSU1</fullName>
    </recommendedName>
</protein>
<evidence type="ECO:0000256" key="2">
    <source>
        <dbReference type="ARBA" id="ARBA00008566"/>
    </source>
</evidence>
<evidence type="ECO:0000256" key="8">
    <source>
        <dbReference type="SAM" id="MobiDB-lite"/>
    </source>
</evidence>
<feature type="transmembrane region" description="Helical" evidence="9">
    <location>
        <begin position="307"/>
        <end position="331"/>
    </location>
</feature>
<evidence type="ECO:0000256" key="4">
    <source>
        <dbReference type="ARBA" id="ARBA00022475"/>
    </source>
</evidence>
<dbReference type="PANTHER" id="PTHR31686">
    <property type="match status" value="1"/>
</dbReference>
<evidence type="ECO:0000256" key="9">
    <source>
        <dbReference type="SAM" id="Phobius"/>
    </source>
</evidence>
<keyword evidence="3" id="KW-0813">Transport</keyword>
<feature type="transmembrane region" description="Helical" evidence="9">
    <location>
        <begin position="149"/>
        <end position="175"/>
    </location>
</feature>
<comment type="similarity">
    <text evidence="2">Belongs to the tellurite-resistance/dicarboxylate transporter (TDT) family.</text>
</comment>
<evidence type="ECO:0000256" key="5">
    <source>
        <dbReference type="ARBA" id="ARBA00022692"/>
    </source>
</evidence>
<evidence type="ECO:0000256" key="7">
    <source>
        <dbReference type="ARBA" id="ARBA00023136"/>
    </source>
</evidence>
<feature type="transmembrane region" description="Helical" evidence="9">
    <location>
        <begin position="76"/>
        <end position="102"/>
    </location>
</feature>
<keyword evidence="7 9" id="KW-0472">Membrane</keyword>
<dbReference type="Gene3D" id="1.50.10.150">
    <property type="entry name" value="Voltage-dependent anion channel"/>
    <property type="match status" value="1"/>
</dbReference>
<dbReference type="InterPro" id="IPR004695">
    <property type="entry name" value="SLAC1/Mae1/Ssu1/TehA"/>
</dbReference>
<dbReference type="InterPro" id="IPR038665">
    <property type="entry name" value="Voltage-dep_anion_channel_sf"/>
</dbReference>
<accession>A0AAN7VXK1</accession>
<proteinExistence type="inferred from homology"/>
<comment type="caution">
    <text evidence="10">The sequence shown here is derived from an EMBL/GenBank/DDBJ whole genome shotgun (WGS) entry which is preliminary data.</text>
</comment>
<dbReference type="InterPro" id="IPR051629">
    <property type="entry name" value="Sulfite_efflux_TDT"/>
</dbReference>
<comment type="subcellular location">
    <subcellularLocation>
        <location evidence="1">Cell membrane</location>
        <topology evidence="1">Multi-pass membrane protein</topology>
    </subcellularLocation>
</comment>
<feature type="region of interest" description="Disordered" evidence="8">
    <location>
        <begin position="1"/>
        <end position="27"/>
    </location>
</feature>
<evidence type="ECO:0008006" key="12">
    <source>
        <dbReference type="Google" id="ProtNLM"/>
    </source>
</evidence>
<feature type="transmembrane region" description="Helical" evidence="9">
    <location>
        <begin position="187"/>
        <end position="210"/>
    </location>
</feature>
<evidence type="ECO:0000313" key="10">
    <source>
        <dbReference type="EMBL" id="KAK5708037.1"/>
    </source>
</evidence>
<dbReference type="Proteomes" id="UP001310594">
    <property type="component" value="Unassembled WGS sequence"/>
</dbReference>
<name>A0AAN7VXK1_9PEZI</name>
<dbReference type="EMBL" id="JAVRQU010000001">
    <property type="protein sequence ID" value="KAK5708037.1"/>
    <property type="molecule type" value="Genomic_DNA"/>
</dbReference>
<evidence type="ECO:0000256" key="1">
    <source>
        <dbReference type="ARBA" id="ARBA00004651"/>
    </source>
</evidence>
<feature type="transmembrane region" description="Helical" evidence="9">
    <location>
        <begin position="343"/>
        <end position="364"/>
    </location>
</feature>
<organism evidence="10 11">
    <name type="scientific">Elasticomyces elasticus</name>
    <dbReference type="NCBI Taxonomy" id="574655"/>
    <lineage>
        <taxon>Eukaryota</taxon>
        <taxon>Fungi</taxon>
        <taxon>Dikarya</taxon>
        <taxon>Ascomycota</taxon>
        <taxon>Pezizomycotina</taxon>
        <taxon>Dothideomycetes</taxon>
        <taxon>Dothideomycetidae</taxon>
        <taxon>Mycosphaerellales</taxon>
        <taxon>Teratosphaeriaceae</taxon>
        <taxon>Elasticomyces</taxon>
    </lineage>
</organism>
<dbReference type="GO" id="GO:0000319">
    <property type="term" value="F:sulfite transmembrane transporter activity"/>
    <property type="evidence" value="ECO:0007669"/>
    <property type="project" value="TreeGrafter"/>
</dbReference>